<gene>
    <name evidence="3" type="ORF">A3I57_03600</name>
</gene>
<dbReference type="AlphaFoldDB" id="A0A1F5E3F9"/>
<reference evidence="3 4" key="1">
    <citation type="journal article" date="2016" name="Nat. Commun.">
        <title>Thousands of microbial genomes shed light on interconnected biogeochemical processes in an aquifer system.</title>
        <authorList>
            <person name="Anantharaman K."/>
            <person name="Brown C.T."/>
            <person name="Hug L.A."/>
            <person name="Sharon I."/>
            <person name="Castelle C.J."/>
            <person name="Probst A.J."/>
            <person name="Thomas B.C."/>
            <person name="Singh A."/>
            <person name="Wilkins M.J."/>
            <person name="Karaoz U."/>
            <person name="Brodie E.L."/>
            <person name="Williams K.H."/>
            <person name="Hubbard S.S."/>
            <person name="Banfield J.F."/>
        </authorList>
    </citation>
    <scope>NUCLEOTIDE SEQUENCE [LARGE SCALE GENOMIC DNA]</scope>
</reference>
<dbReference type="Proteomes" id="UP000176364">
    <property type="component" value="Unassembled WGS sequence"/>
</dbReference>
<evidence type="ECO:0000313" key="3">
    <source>
        <dbReference type="EMBL" id="OGD61831.1"/>
    </source>
</evidence>
<feature type="domain" description="Glycosyl transferase family 1" evidence="2">
    <location>
        <begin position="12"/>
        <end position="108"/>
    </location>
</feature>
<keyword evidence="1" id="KW-0808">Transferase</keyword>
<dbReference type="PANTHER" id="PTHR46401:SF2">
    <property type="entry name" value="GLYCOSYLTRANSFERASE WBBK-RELATED"/>
    <property type="match status" value="1"/>
</dbReference>
<name>A0A1F5E3F9_9BACT</name>
<dbReference type="CDD" id="cd03809">
    <property type="entry name" value="GT4_MtfB-like"/>
    <property type="match status" value="1"/>
</dbReference>
<accession>A0A1F5E3F9</accession>
<proteinExistence type="predicted"/>
<comment type="caution">
    <text evidence="3">The sequence shown here is derived from an EMBL/GenBank/DDBJ whole genome shotgun (WGS) entry which is preliminary data.</text>
</comment>
<dbReference type="Pfam" id="PF00534">
    <property type="entry name" value="Glycos_transf_1"/>
    <property type="match status" value="1"/>
</dbReference>
<protein>
    <recommendedName>
        <fullName evidence="2">Glycosyl transferase family 1 domain-containing protein</fullName>
    </recommendedName>
</protein>
<dbReference type="GO" id="GO:0016757">
    <property type="term" value="F:glycosyltransferase activity"/>
    <property type="evidence" value="ECO:0007669"/>
    <property type="project" value="InterPro"/>
</dbReference>
<dbReference type="PANTHER" id="PTHR46401">
    <property type="entry name" value="GLYCOSYLTRANSFERASE WBBK-RELATED"/>
    <property type="match status" value="1"/>
</dbReference>
<dbReference type="Gene3D" id="3.40.50.2000">
    <property type="entry name" value="Glycogen Phosphorylase B"/>
    <property type="match status" value="1"/>
</dbReference>
<dbReference type="GO" id="GO:0009103">
    <property type="term" value="P:lipopolysaccharide biosynthetic process"/>
    <property type="evidence" value="ECO:0007669"/>
    <property type="project" value="TreeGrafter"/>
</dbReference>
<evidence type="ECO:0000256" key="1">
    <source>
        <dbReference type="ARBA" id="ARBA00022679"/>
    </source>
</evidence>
<evidence type="ECO:0000313" key="4">
    <source>
        <dbReference type="Proteomes" id="UP000176364"/>
    </source>
</evidence>
<evidence type="ECO:0000259" key="2">
    <source>
        <dbReference type="Pfam" id="PF00534"/>
    </source>
</evidence>
<sequence length="136" mass="14639">MAIVGKFGWGEKTQVLPGIKLLGFVPDEDLAGLYSGAQAFVYPSLYEGFGLPVVEALSCGCPVVTSNVSSLPEIGGEAAIYVDPLSVAAITSGIKTALESTSKLRRLGLEQAKKFSWEKTARETLKIYEKVYADRY</sequence>
<dbReference type="EMBL" id="MEZQ01000003">
    <property type="protein sequence ID" value="OGD61831.1"/>
    <property type="molecule type" value="Genomic_DNA"/>
</dbReference>
<organism evidence="3 4">
    <name type="scientific">Candidatus Beckwithbacteria bacterium RIFCSPLOWO2_02_FULL_47_23</name>
    <dbReference type="NCBI Taxonomy" id="1797463"/>
    <lineage>
        <taxon>Bacteria</taxon>
        <taxon>Candidatus Beckwithiibacteriota</taxon>
    </lineage>
</organism>
<dbReference type="InterPro" id="IPR001296">
    <property type="entry name" value="Glyco_trans_1"/>
</dbReference>
<dbReference type="SUPFAM" id="SSF53756">
    <property type="entry name" value="UDP-Glycosyltransferase/glycogen phosphorylase"/>
    <property type="match status" value="1"/>
</dbReference>